<gene>
    <name evidence="2" type="ORF">UA08_03815</name>
</gene>
<keyword evidence="3" id="KW-1185">Reference proteome</keyword>
<dbReference type="Gene3D" id="3.40.50.1820">
    <property type="entry name" value="alpha/beta hydrolase"/>
    <property type="match status" value="1"/>
</dbReference>
<evidence type="ECO:0000259" key="1">
    <source>
        <dbReference type="Pfam" id="PF12697"/>
    </source>
</evidence>
<protein>
    <recommendedName>
        <fullName evidence="1">AB hydrolase-1 domain-containing protein</fullName>
    </recommendedName>
</protein>
<dbReference type="EMBL" id="LFMY01000004">
    <property type="protein sequence ID" value="OKL60817.1"/>
    <property type="molecule type" value="Genomic_DNA"/>
</dbReference>
<proteinExistence type="predicted"/>
<dbReference type="GeneID" id="31003570"/>
<dbReference type="InterPro" id="IPR052897">
    <property type="entry name" value="Sec-Metab_Biosynth_Hydrolase"/>
</dbReference>
<comment type="caution">
    <text evidence="2">The sequence shown here is derived from an EMBL/GenBank/DDBJ whole genome shotgun (WGS) entry which is preliminary data.</text>
</comment>
<accession>A0A225B4G2</accession>
<dbReference type="RefSeq" id="XP_020120938.1">
    <property type="nucleotide sequence ID" value="XM_020266157.1"/>
</dbReference>
<name>A0A225B4G2_TALAT</name>
<feature type="domain" description="AB hydrolase-1" evidence="1">
    <location>
        <begin position="24"/>
        <end position="195"/>
    </location>
</feature>
<dbReference type="PANTHER" id="PTHR37017">
    <property type="entry name" value="AB HYDROLASE-1 DOMAIN-CONTAINING PROTEIN-RELATED"/>
    <property type="match status" value="1"/>
</dbReference>
<dbReference type="Proteomes" id="UP000214365">
    <property type="component" value="Unassembled WGS sequence"/>
</dbReference>
<dbReference type="PANTHER" id="PTHR37017:SF11">
    <property type="entry name" value="ESTERASE_LIPASE_THIOESTERASE DOMAIN-CONTAINING PROTEIN"/>
    <property type="match status" value="1"/>
</dbReference>
<evidence type="ECO:0000313" key="2">
    <source>
        <dbReference type="EMBL" id="OKL60817.1"/>
    </source>
</evidence>
<organism evidence="2 3">
    <name type="scientific">Talaromyces atroroseus</name>
    <dbReference type="NCBI Taxonomy" id="1441469"/>
    <lineage>
        <taxon>Eukaryota</taxon>
        <taxon>Fungi</taxon>
        <taxon>Dikarya</taxon>
        <taxon>Ascomycota</taxon>
        <taxon>Pezizomycotina</taxon>
        <taxon>Eurotiomycetes</taxon>
        <taxon>Eurotiomycetidae</taxon>
        <taxon>Eurotiales</taxon>
        <taxon>Trichocomaceae</taxon>
        <taxon>Talaromyces</taxon>
        <taxon>Talaromyces sect. Trachyspermi</taxon>
    </lineage>
</organism>
<dbReference type="AlphaFoldDB" id="A0A225B4G2"/>
<reference evidence="2 3" key="1">
    <citation type="submission" date="2015-06" db="EMBL/GenBank/DDBJ databases">
        <title>Talaromyces atroroseus IBT 11181 draft genome.</title>
        <authorList>
            <person name="Rasmussen K.B."/>
            <person name="Rasmussen S."/>
            <person name="Petersen B."/>
            <person name="Sicheritz-Ponten T."/>
            <person name="Mortensen U.H."/>
            <person name="Thrane U."/>
        </authorList>
    </citation>
    <scope>NUCLEOTIDE SEQUENCE [LARGE SCALE GENOMIC DNA]</scope>
    <source>
        <strain evidence="2 3">IBT 11181</strain>
    </source>
</reference>
<dbReference type="STRING" id="1441469.A0A225B4G2"/>
<dbReference type="InterPro" id="IPR029058">
    <property type="entry name" value="AB_hydrolase_fold"/>
</dbReference>
<dbReference type="Pfam" id="PF12697">
    <property type="entry name" value="Abhydrolase_6"/>
    <property type="match status" value="1"/>
</dbReference>
<sequence length="204" mass="21887">MASIKPTIAITQARTLTDDALSIGKEVEHLIDQGRTVVVFMHSYGGLVGNEAIPQRLSYSSRRAQGEQGGVLHLFLCTAFLLQKGQTVLSAFGESPNNDIGPDGGFAIKDGASKLFNDLSDAEAKLWESRLVPQSYRVQTTPITGTAYEYIPSTYLTCENDQAVPPQFQEMFATMAKSEVQRCSAGHLAMLSHGDVGGKNCGGG</sequence>
<dbReference type="OrthoDB" id="1263307at2759"/>
<dbReference type="InterPro" id="IPR000073">
    <property type="entry name" value="AB_hydrolase_1"/>
</dbReference>
<evidence type="ECO:0000313" key="3">
    <source>
        <dbReference type="Proteomes" id="UP000214365"/>
    </source>
</evidence>
<dbReference type="SUPFAM" id="SSF53474">
    <property type="entry name" value="alpha/beta-Hydrolases"/>
    <property type="match status" value="1"/>
</dbReference>